<dbReference type="Pfam" id="PF07686">
    <property type="entry name" value="V-set"/>
    <property type="match status" value="1"/>
</dbReference>
<keyword evidence="3" id="KW-0732">Signal</keyword>
<name>A0A4X2LYC0_VOMUR</name>
<dbReference type="GO" id="GO:0042101">
    <property type="term" value="C:T cell receptor complex"/>
    <property type="evidence" value="ECO:0007669"/>
    <property type="project" value="UniProtKB-KW"/>
</dbReference>
<dbReference type="InterPro" id="IPR051287">
    <property type="entry name" value="TCR_variable_region"/>
</dbReference>
<reference evidence="12" key="3">
    <citation type="submission" date="2025-09" db="UniProtKB">
        <authorList>
            <consortium name="Ensembl"/>
        </authorList>
    </citation>
    <scope>IDENTIFICATION</scope>
</reference>
<dbReference type="SUPFAM" id="SSF48726">
    <property type="entry name" value="Immunoglobulin"/>
    <property type="match status" value="1"/>
</dbReference>
<evidence type="ECO:0000256" key="6">
    <source>
        <dbReference type="ARBA" id="ARBA00023136"/>
    </source>
</evidence>
<evidence type="ECO:0000256" key="4">
    <source>
        <dbReference type="ARBA" id="ARBA00022859"/>
    </source>
</evidence>
<evidence type="ECO:0000313" key="13">
    <source>
        <dbReference type="Proteomes" id="UP000314987"/>
    </source>
</evidence>
<dbReference type="Ensembl" id="ENSVURT00010030288.1">
    <property type="protein sequence ID" value="ENSVURP00010026591.1"/>
    <property type="gene ID" value="ENSVURG00010020353.1"/>
</dbReference>
<dbReference type="STRING" id="29139.ENSVURP00010026591"/>
<dbReference type="InterPro" id="IPR007110">
    <property type="entry name" value="Ig-like_dom"/>
</dbReference>
<sequence length="119" mass="13236">VAGISLLGLATSSPYLLTAQKVTQLQPAMSGKEGEAVTLNCTYETSDSNYALFWYKQPSSGELILLIRQDVYNQMNAKVDRYSVNFQKSNKFISLTISSLRLGDSATYFCAYRGTQRVE</sequence>
<keyword evidence="6" id="KW-0472">Membrane</keyword>
<keyword evidence="13" id="KW-1185">Reference proteome</keyword>
<keyword evidence="4" id="KW-0391">Immunity</keyword>
<evidence type="ECO:0000256" key="8">
    <source>
        <dbReference type="ARBA" id="ARBA00023170"/>
    </source>
</evidence>
<keyword evidence="7" id="KW-1015">Disulfide bond</keyword>
<dbReference type="FunFam" id="2.60.40.10:FF:000878">
    <property type="entry name" value="T cell receptor alpha variable 38-1"/>
    <property type="match status" value="1"/>
</dbReference>
<dbReference type="InterPro" id="IPR013783">
    <property type="entry name" value="Ig-like_fold"/>
</dbReference>
<evidence type="ECO:0000313" key="12">
    <source>
        <dbReference type="Ensembl" id="ENSVURP00010026591.1"/>
    </source>
</evidence>
<dbReference type="InterPro" id="IPR036179">
    <property type="entry name" value="Ig-like_dom_sf"/>
</dbReference>
<evidence type="ECO:0000256" key="2">
    <source>
        <dbReference type="ARBA" id="ARBA00022475"/>
    </source>
</evidence>
<accession>A0A4X2LYC0</accession>
<dbReference type="SMART" id="SM00409">
    <property type="entry name" value="IG"/>
    <property type="match status" value="1"/>
</dbReference>
<protein>
    <recommendedName>
        <fullName evidence="11">Ig-like domain-containing protein</fullName>
    </recommendedName>
</protein>
<evidence type="ECO:0000256" key="3">
    <source>
        <dbReference type="ARBA" id="ARBA00022729"/>
    </source>
</evidence>
<reference evidence="13" key="1">
    <citation type="submission" date="2018-12" db="EMBL/GenBank/DDBJ databases">
        <authorList>
            <person name="Yazar S."/>
        </authorList>
    </citation>
    <scope>NUCLEOTIDE SEQUENCE [LARGE SCALE GENOMIC DNA]</scope>
</reference>
<dbReference type="Gene3D" id="2.60.40.10">
    <property type="entry name" value="Immunoglobulins"/>
    <property type="match status" value="1"/>
</dbReference>
<dbReference type="Proteomes" id="UP000314987">
    <property type="component" value="Unassembled WGS sequence"/>
</dbReference>
<evidence type="ECO:0000256" key="9">
    <source>
        <dbReference type="ARBA" id="ARBA00023319"/>
    </source>
</evidence>
<keyword evidence="10" id="KW-1279">T cell receptor</keyword>
<dbReference type="PROSITE" id="PS50835">
    <property type="entry name" value="IG_LIKE"/>
    <property type="match status" value="1"/>
</dbReference>
<keyword evidence="9" id="KW-0393">Immunoglobulin domain</keyword>
<organism evidence="12 13">
    <name type="scientific">Vombatus ursinus</name>
    <name type="common">Common wombat</name>
    <dbReference type="NCBI Taxonomy" id="29139"/>
    <lineage>
        <taxon>Eukaryota</taxon>
        <taxon>Metazoa</taxon>
        <taxon>Chordata</taxon>
        <taxon>Craniata</taxon>
        <taxon>Vertebrata</taxon>
        <taxon>Euteleostomi</taxon>
        <taxon>Mammalia</taxon>
        <taxon>Metatheria</taxon>
        <taxon>Diprotodontia</taxon>
        <taxon>Vombatidae</taxon>
        <taxon>Vombatus</taxon>
    </lineage>
</organism>
<feature type="domain" description="Ig-like" evidence="11">
    <location>
        <begin position="14"/>
        <end position="119"/>
    </location>
</feature>
<proteinExistence type="predicted"/>
<dbReference type="SMART" id="SM00406">
    <property type="entry name" value="IGv"/>
    <property type="match status" value="1"/>
</dbReference>
<keyword evidence="5" id="KW-1064">Adaptive immunity</keyword>
<reference evidence="12" key="2">
    <citation type="submission" date="2025-08" db="UniProtKB">
        <authorList>
            <consortium name="Ensembl"/>
        </authorList>
    </citation>
    <scope>IDENTIFICATION</scope>
</reference>
<evidence type="ECO:0000259" key="11">
    <source>
        <dbReference type="PROSITE" id="PS50835"/>
    </source>
</evidence>
<dbReference type="AlphaFoldDB" id="A0A4X2LYC0"/>
<comment type="subcellular location">
    <subcellularLocation>
        <location evidence="1">Cell membrane</location>
    </subcellularLocation>
</comment>
<dbReference type="InterPro" id="IPR003599">
    <property type="entry name" value="Ig_sub"/>
</dbReference>
<dbReference type="GO" id="GO:0002250">
    <property type="term" value="P:adaptive immune response"/>
    <property type="evidence" value="ECO:0007669"/>
    <property type="project" value="UniProtKB-KW"/>
</dbReference>
<dbReference type="PANTHER" id="PTHR19367">
    <property type="entry name" value="T-CELL RECEPTOR ALPHA CHAIN V REGION"/>
    <property type="match status" value="1"/>
</dbReference>
<keyword evidence="2" id="KW-1003">Cell membrane</keyword>
<dbReference type="InterPro" id="IPR013106">
    <property type="entry name" value="Ig_V-set"/>
</dbReference>
<dbReference type="PANTHER" id="PTHR19367:SF45">
    <property type="entry name" value="IG-LIKE DOMAIN-CONTAINING PROTEIN"/>
    <property type="match status" value="1"/>
</dbReference>
<dbReference type="GeneTree" id="ENSGT00940000163507"/>
<dbReference type="OMA" id="SAQVVWQ"/>
<evidence type="ECO:0000256" key="1">
    <source>
        <dbReference type="ARBA" id="ARBA00004236"/>
    </source>
</evidence>
<evidence type="ECO:0000256" key="10">
    <source>
        <dbReference type="ARBA" id="ARBA00043266"/>
    </source>
</evidence>
<keyword evidence="8" id="KW-0675">Receptor</keyword>
<evidence type="ECO:0000256" key="7">
    <source>
        <dbReference type="ARBA" id="ARBA00023157"/>
    </source>
</evidence>
<evidence type="ECO:0000256" key="5">
    <source>
        <dbReference type="ARBA" id="ARBA00023130"/>
    </source>
</evidence>